<dbReference type="AlphaFoldDB" id="A0AAJ6YGE4"/>
<keyword evidence="1" id="KW-1185">Reference proteome</keyword>
<evidence type="ECO:0000313" key="4">
    <source>
        <dbReference type="RefSeq" id="XP_011497586.1"/>
    </source>
</evidence>
<gene>
    <name evidence="2 3 4" type="primary">LOC105361962</name>
</gene>
<dbReference type="RefSeq" id="XP_011497586.1">
    <property type="nucleotide sequence ID" value="XM_011499284.1"/>
</dbReference>
<dbReference type="RefSeq" id="XP_011497584.1">
    <property type="nucleotide sequence ID" value="XM_011499282.1"/>
</dbReference>
<protein>
    <submittedName>
        <fullName evidence="2 3">Uncharacterized protein LOC105361962</fullName>
    </submittedName>
</protein>
<dbReference type="Proteomes" id="UP000695007">
    <property type="component" value="Unplaced"/>
</dbReference>
<dbReference type="RefSeq" id="XP_011497585.1">
    <property type="nucleotide sequence ID" value="XM_011499283.1"/>
</dbReference>
<dbReference type="InterPro" id="IPR006631">
    <property type="entry name" value="DM4_12"/>
</dbReference>
<dbReference type="Pfam" id="PF07841">
    <property type="entry name" value="DM4_12"/>
    <property type="match status" value="1"/>
</dbReference>
<evidence type="ECO:0000313" key="1">
    <source>
        <dbReference type="Proteomes" id="UP000695007"/>
    </source>
</evidence>
<dbReference type="GeneID" id="105361962"/>
<evidence type="ECO:0000313" key="3">
    <source>
        <dbReference type="RefSeq" id="XP_011497585.1"/>
    </source>
</evidence>
<accession>A0AAJ6YGE4</accession>
<organism evidence="1 3">
    <name type="scientific">Ceratosolen solmsi marchali</name>
    <dbReference type="NCBI Taxonomy" id="326594"/>
    <lineage>
        <taxon>Eukaryota</taxon>
        <taxon>Metazoa</taxon>
        <taxon>Ecdysozoa</taxon>
        <taxon>Arthropoda</taxon>
        <taxon>Hexapoda</taxon>
        <taxon>Insecta</taxon>
        <taxon>Pterygota</taxon>
        <taxon>Neoptera</taxon>
        <taxon>Endopterygota</taxon>
        <taxon>Hymenoptera</taxon>
        <taxon>Apocrita</taxon>
        <taxon>Proctotrupomorpha</taxon>
        <taxon>Chalcidoidea</taxon>
        <taxon>Agaonidae</taxon>
        <taxon>Agaoninae</taxon>
        <taxon>Ceratosolen</taxon>
    </lineage>
</organism>
<proteinExistence type="predicted"/>
<dbReference type="CTD" id="50263"/>
<name>A0AAJ6YGE4_9HYME</name>
<evidence type="ECO:0000313" key="2">
    <source>
        <dbReference type="RefSeq" id="XP_011497584.1"/>
    </source>
</evidence>
<reference evidence="2 3" key="1">
    <citation type="submission" date="2025-04" db="UniProtKB">
        <authorList>
            <consortium name="RefSeq"/>
        </authorList>
    </citation>
    <scope>IDENTIFICATION</scope>
</reference>
<sequence length="174" mass="19202">MLDTSTVRLVILLGMFLVFAGDHGTLITSLWSSGAEGNRTEALKKMPEGPPNKGPHLDWMVYAATQKSLETENAITRRAKMMTTIKTACLPKLICELSSVAHQNQLSEMERSLLNLIRDTTLDNVAEVASKYHYAAHMGQLISGIEGQGCQNFYPTCPLSGANILKMMKKIRPH</sequence>
<dbReference type="KEGG" id="csol:105361962"/>